<keyword evidence="3" id="KW-0614">Plasmid</keyword>
<dbReference type="Pfam" id="PF00582">
    <property type="entry name" value="Usp"/>
    <property type="match status" value="2"/>
</dbReference>
<dbReference type="CDD" id="cd00293">
    <property type="entry name" value="USP-like"/>
    <property type="match status" value="2"/>
</dbReference>
<dbReference type="AlphaFoldDB" id="A0A2S2C663"/>
<dbReference type="PANTHER" id="PTHR46268:SF6">
    <property type="entry name" value="UNIVERSAL STRESS PROTEIN UP12"/>
    <property type="match status" value="1"/>
</dbReference>
<name>A0A2S2C663_9NOCA</name>
<evidence type="ECO:0000259" key="2">
    <source>
        <dbReference type="Pfam" id="PF00582"/>
    </source>
</evidence>
<dbReference type="PANTHER" id="PTHR46268">
    <property type="entry name" value="STRESS RESPONSE PROTEIN NHAX"/>
    <property type="match status" value="1"/>
</dbReference>
<feature type="domain" description="UspA" evidence="2">
    <location>
        <begin position="140"/>
        <end position="262"/>
    </location>
</feature>
<dbReference type="Proteomes" id="UP000245711">
    <property type="component" value="Plasmid pRB98"/>
</dbReference>
<comment type="similarity">
    <text evidence="1">Belongs to the universal stress protein A family.</text>
</comment>
<evidence type="ECO:0000256" key="1">
    <source>
        <dbReference type="ARBA" id="ARBA00008791"/>
    </source>
</evidence>
<evidence type="ECO:0000313" key="4">
    <source>
        <dbReference type="Proteomes" id="UP000245711"/>
    </source>
</evidence>
<organism evidence="3 4">
    <name type="scientific">Rhodococcus oxybenzonivorans</name>
    <dbReference type="NCBI Taxonomy" id="1990687"/>
    <lineage>
        <taxon>Bacteria</taxon>
        <taxon>Bacillati</taxon>
        <taxon>Actinomycetota</taxon>
        <taxon>Actinomycetes</taxon>
        <taxon>Mycobacteriales</taxon>
        <taxon>Nocardiaceae</taxon>
        <taxon>Rhodococcus</taxon>
    </lineage>
</organism>
<dbReference type="Gene3D" id="3.40.50.12370">
    <property type="match status" value="1"/>
</dbReference>
<geneLocation type="plasmid" evidence="4">
    <name>prb98</name>
</geneLocation>
<protein>
    <submittedName>
        <fullName evidence="3">Universal stress protein UspA</fullName>
    </submittedName>
</protein>
<reference evidence="3 4" key="1">
    <citation type="submission" date="2017-05" db="EMBL/GenBank/DDBJ databases">
        <title>Isolation of Rhodococcus sp. S2-17 biodegrading of BP-3.</title>
        <authorList>
            <person name="Lee Y."/>
            <person name="Kim K.H."/>
            <person name="Chun B.H."/>
            <person name="Jung H.S."/>
            <person name="Jeon C.O."/>
        </authorList>
    </citation>
    <scope>NUCLEOTIDE SEQUENCE [LARGE SCALE GENOMIC DNA]</scope>
    <source>
        <strain evidence="3 4">S2-17</strain>
        <plasmid evidence="4">prb98</plasmid>
    </source>
</reference>
<dbReference type="InterPro" id="IPR006016">
    <property type="entry name" value="UspA"/>
</dbReference>
<feature type="domain" description="UspA" evidence="2">
    <location>
        <begin position="11"/>
        <end position="127"/>
    </location>
</feature>
<proteinExistence type="inferred from homology"/>
<dbReference type="KEGG" id="roz:CBI38_33570"/>
<dbReference type="InterPro" id="IPR006015">
    <property type="entry name" value="Universal_stress_UspA"/>
</dbReference>
<keyword evidence="4" id="KW-1185">Reference proteome</keyword>
<sequence>MMNRDGPVPCVVVPLDGSAQARRALDPAMRVAQVLGCSIELVTVYDPVRGRWARDLDDIADRMPFEQVEVAVVGSGWPGEVLADVAGDHPGTLICMATQDHDQLQRLALGSVSTHLMRATDGPILFVGPGYTPQQDLPRYRDLVVCIDNSSRADTAVRLAAVWAARLGLGITLVHVAADLAGQLEMESELAAYVDRLTDGGAAATATVLISDSPAHAVAELLGSRPDALALTVSQGRGSLTRLLLGSVTSELLARSPAPVLVA</sequence>
<dbReference type="PRINTS" id="PR01438">
    <property type="entry name" value="UNVRSLSTRESS"/>
</dbReference>
<accession>A0A2S2C663</accession>
<dbReference type="SUPFAM" id="SSF52402">
    <property type="entry name" value="Adenine nucleotide alpha hydrolases-like"/>
    <property type="match status" value="2"/>
</dbReference>
<dbReference type="EMBL" id="CP021355">
    <property type="protein sequence ID" value="AWK76366.1"/>
    <property type="molecule type" value="Genomic_DNA"/>
</dbReference>
<evidence type="ECO:0000313" key="3">
    <source>
        <dbReference type="EMBL" id="AWK76366.1"/>
    </source>
</evidence>
<gene>
    <name evidence="3" type="ORF">CBI38_33570</name>
</gene>